<gene>
    <name evidence="5" type="ORF">PACLA_8A069906</name>
</gene>
<evidence type="ECO:0000256" key="3">
    <source>
        <dbReference type="ARBA" id="ARBA00022989"/>
    </source>
</evidence>
<dbReference type="GO" id="GO:0016020">
    <property type="term" value="C:membrane"/>
    <property type="evidence" value="ECO:0007669"/>
    <property type="project" value="UniProtKB-SubCell"/>
</dbReference>
<dbReference type="PROSITE" id="PS50856">
    <property type="entry name" value="AMOP"/>
    <property type="match status" value="1"/>
</dbReference>
<dbReference type="PANTHER" id="PTHR13802">
    <property type="entry name" value="MUCIN 4-RELATED"/>
    <property type="match status" value="1"/>
</dbReference>
<dbReference type="Proteomes" id="UP001152795">
    <property type="component" value="Unassembled WGS sequence"/>
</dbReference>
<feature type="non-terminal residue" evidence="5">
    <location>
        <position position="263"/>
    </location>
</feature>
<keyword evidence="2" id="KW-0812">Transmembrane</keyword>
<proteinExistence type="predicted"/>
<comment type="subcellular location">
    <subcellularLocation>
        <location evidence="1">Membrane</location>
    </subcellularLocation>
</comment>
<dbReference type="PROSITE" id="PS51233">
    <property type="entry name" value="VWFD"/>
    <property type="match status" value="1"/>
</dbReference>
<accession>A0A7D9LL80</accession>
<sequence>KRRRKRNANTESPIAIVSITPSLSRVKRFGIIPKVTLFSAVFLVTWLFDINQACDNWYYSQDVNNIATVQAELPPCPTSVRQIRADEQFVADSGIKRILSGFYHPGSTSCFRSRTASPSGAGEQCCYDGDSLIVGPPGGGSLDIASPDNFWGHIKRDVLPWWACCKITDNCNKYYQRRPSDDGSRYAPPQAAATSGDPHLSTFDGTFYTFNGYGEYILLQVNNSEDLEFQGRMIPIVDDQGRRTNATALTTLVVRAAASDTVQ</sequence>
<keyword evidence="6" id="KW-1185">Reference proteome</keyword>
<dbReference type="Pfam" id="PF03782">
    <property type="entry name" value="AMOP"/>
    <property type="match status" value="1"/>
</dbReference>
<evidence type="ECO:0000313" key="6">
    <source>
        <dbReference type="Proteomes" id="UP001152795"/>
    </source>
</evidence>
<evidence type="ECO:0000256" key="4">
    <source>
        <dbReference type="ARBA" id="ARBA00023136"/>
    </source>
</evidence>
<evidence type="ECO:0000256" key="2">
    <source>
        <dbReference type="ARBA" id="ARBA00022692"/>
    </source>
</evidence>
<dbReference type="InterPro" id="IPR005533">
    <property type="entry name" value="AMOP_dom"/>
</dbReference>
<evidence type="ECO:0000313" key="5">
    <source>
        <dbReference type="EMBL" id="CAB4034438.1"/>
    </source>
</evidence>
<dbReference type="SMART" id="SM00723">
    <property type="entry name" value="AMOP"/>
    <property type="match status" value="1"/>
</dbReference>
<dbReference type="InterPro" id="IPR051495">
    <property type="entry name" value="Epithelial_Barrier/Signaling"/>
</dbReference>
<dbReference type="OrthoDB" id="5981455at2759"/>
<comment type="caution">
    <text evidence="5">The sequence shown here is derived from an EMBL/GenBank/DDBJ whole genome shotgun (WGS) entry which is preliminary data.</text>
</comment>
<dbReference type="EMBL" id="CACRXK020020113">
    <property type="protein sequence ID" value="CAB4034438.1"/>
    <property type="molecule type" value="Genomic_DNA"/>
</dbReference>
<name>A0A7D9LL80_PARCT</name>
<dbReference type="PANTHER" id="PTHR13802:SF52">
    <property type="entry name" value="MUCIN-4"/>
    <property type="match status" value="1"/>
</dbReference>
<dbReference type="AlphaFoldDB" id="A0A7D9LL80"/>
<evidence type="ECO:0000256" key="1">
    <source>
        <dbReference type="ARBA" id="ARBA00004370"/>
    </source>
</evidence>
<protein>
    <submittedName>
        <fullName evidence="5">Uncharacterized protein</fullName>
    </submittedName>
</protein>
<keyword evidence="4" id="KW-0472">Membrane</keyword>
<dbReference type="InterPro" id="IPR001846">
    <property type="entry name" value="VWF_type-D"/>
</dbReference>
<organism evidence="5 6">
    <name type="scientific">Paramuricea clavata</name>
    <name type="common">Red gorgonian</name>
    <name type="synonym">Violescent sea-whip</name>
    <dbReference type="NCBI Taxonomy" id="317549"/>
    <lineage>
        <taxon>Eukaryota</taxon>
        <taxon>Metazoa</taxon>
        <taxon>Cnidaria</taxon>
        <taxon>Anthozoa</taxon>
        <taxon>Octocorallia</taxon>
        <taxon>Malacalcyonacea</taxon>
        <taxon>Plexauridae</taxon>
        <taxon>Paramuricea</taxon>
    </lineage>
</organism>
<dbReference type="Pfam" id="PF00094">
    <property type="entry name" value="VWD"/>
    <property type="match status" value="1"/>
</dbReference>
<keyword evidence="3" id="KW-1133">Transmembrane helix</keyword>
<feature type="non-terminal residue" evidence="5">
    <location>
        <position position="1"/>
    </location>
</feature>
<reference evidence="5" key="1">
    <citation type="submission" date="2020-04" db="EMBL/GenBank/DDBJ databases">
        <authorList>
            <person name="Alioto T."/>
            <person name="Alioto T."/>
            <person name="Gomez Garrido J."/>
        </authorList>
    </citation>
    <scope>NUCLEOTIDE SEQUENCE</scope>
    <source>
        <strain evidence="5">A484AB</strain>
    </source>
</reference>